<dbReference type="CDD" id="cd03677">
    <property type="entry name" value="MM_CoA_mutase_beta"/>
    <property type="match status" value="1"/>
</dbReference>
<dbReference type="InterPro" id="IPR006099">
    <property type="entry name" value="MeMalonylCoA_mutase_a/b_cat"/>
</dbReference>
<comment type="caution">
    <text evidence="3">The sequence shown here is derived from an EMBL/GenBank/DDBJ whole genome shotgun (WGS) entry which is preliminary data.</text>
</comment>
<dbReference type="Gene3D" id="3.40.50.280">
    <property type="entry name" value="Cobalamin-binding domain"/>
    <property type="match status" value="1"/>
</dbReference>
<evidence type="ECO:0000256" key="1">
    <source>
        <dbReference type="ARBA" id="ARBA00011870"/>
    </source>
</evidence>
<dbReference type="PANTHER" id="PTHR48101:SF4">
    <property type="entry name" value="METHYLMALONYL-COA MUTASE, MITOCHONDRIAL"/>
    <property type="match status" value="1"/>
</dbReference>
<dbReference type="InterPro" id="IPR016176">
    <property type="entry name" value="Cbl-dep_enz_cat"/>
</dbReference>
<dbReference type="RefSeq" id="WP_191248554.1">
    <property type="nucleotide sequence ID" value="NZ_BNAU01000010.1"/>
</dbReference>
<dbReference type="Proteomes" id="UP000605897">
    <property type="component" value="Unassembled WGS sequence"/>
</dbReference>
<keyword evidence="4" id="KW-1185">Reference proteome</keyword>
<reference evidence="4" key="1">
    <citation type="journal article" date="2019" name="Int. J. Syst. Evol. Microbiol.">
        <title>The Global Catalogue of Microorganisms (GCM) 10K type strain sequencing project: providing services to taxonomists for standard genome sequencing and annotation.</title>
        <authorList>
            <consortium name="The Broad Institute Genomics Platform"/>
            <consortium name="The Broad Institute Genome Sequencing Center for Infectious Disease"/>
            <person name="Wu L."/>
            <person name="Ma J."/>
        </authorList>
    </citation>
    <scope>NUCLEOTIDE SEQUENCE [LARGE SCALE GENOMIC DNA]</scope>
    <source>
        <strain evidence="4">CGMCC 4.7677</strain>
    </source>
</reference>
<evidence type="ECO:0000259" key="2">
    <source>
        <dbReference type="Pfam" id="PF01642"/>
    </source>
</evidence>
<feature type="domain" description="Methylmalonyl-CoA mutase alpha/beta chain catalytic" evidence="2">
    <location>
        <begin position="145"/>
        <end position="478"/>
    </location>
</feature>
<evidence type="ECO:0000313" key="3">
    <source>
        <dbReference type="EMBL" id="GHF22527.1"/>
    </source>
</evidence>
<dbReference type="Gene3D" id="3.20.20.240">
    <property type="entry name" value="Methylmalonyl-CoA mutase"/>
    <property type="match status" value="1"/>
</dbReference>
<dbReference type="SUPFAM" id="SSF51703">
    <property type="entry name" value="Cobalamin (vitamin B12)-dependent enzymes"/>
    <property type="match status" value="1"/>
</dbReference>
<sequence>MTQAGTTAPTPDSPDELALAAEFATPRREDWQRLVAGVLTKSGVLPEGFDGAPESLLTSKTYDGIEIQPLYTADDAAPPAGFPGLPPYVRGARAEGSVGTGWDVRVLHGSADAAETNKAILADLENGASSVWLRVGGDALPLASLADALNEVYLDLAPIVLDPGADYEAAAEALLGLLAEKNVPDSEVTGTIGADPIALRARTGRPHDIAPAAALAARLSAKHPKLRTLVVNALPYHEAGGSDAQELGAAIAAGVAYLRALTDAGLSVDAAADQLEFRFAATADQFLTIAKLRAARRLWARVCEVSGASGGRGMRQHAVTSPTMFTRRDPWVNLLRTTVACFAAGVGGADAVTVLPFDFAIGLPDAFSRRIARNTQSILLEESKLSGVIDPAGGSWYVENLTDALANAAWREFTEIERQGGIEAVLDSGALAARLAETWEARQKRLATRKDPITGVSEFPDLHEKPVERTPAPSVVDEGGLPRVRYAQAYEELRDRSDAHLAETGERPKVFLATLGPIAAHTARATFAANLLQAGGIEPLNPGAVQDVVASFRESGAKVACLCGTDKLYAEHAAETAKKLKEAGAVRVLLAGKPEYPDVDAYVHAGCDALAALTSILDTLGVK</sequence>
<dbReference type="EMBL" id="BNAU01000010">
    <property type="protein sequence ID" value="GHF22527.1"/>
    <property type="molecule type" value="Genomic_DNA"/>
</dbReference>
<gene>
    <name evidence="3" type="ORF">GCM10017786_65680</name>
</gene>
<evidence type="ECO:0000313" key="4">
    <source>
        <dbReference type="Proteomes" id="UP000605897"/>
    </source>
</evidence>
<name>A0ABQ3JIF9_9PSEU</name>
<dbReference type="InterPro" id="IPR024067">
    <property type="entry name" value="Me-malonyl-CoA_mutase_sm_su_N"/>
</dbReference>
<dbReference type="PANTHER" id="PTHR48101">
    <property type="entry name" value="METHYLMALONYL-COA MUTASE, MITOCHONDRIAL-RELATED"/>
    <property type="match status" value="1"/>
</dbReference>
<protein>
    <submittedName>
        <fullName evidence="3">Methylmalonyl-CoA mutase</fullName>
    </submittedName>
</protein>
<feature type="domain" description="Methylmalonyl-CoA mutase alpha/beta chain catalytic" evidence="2">
    <location>
        <begin position="60"/>
        <end position="131"/>
    </location>
</feature>
<dbReference type="Pfam" id="PF01642">
    <property type="entry name" value="MM_CoA_mutase"/>
    <property type="match status" value="2"/>
</dbReference>
<dbReference type="Gene3D" id="1.10.196.20">
    <property type="match status" value="1"/>
</dbReference>
<accession>A0ABQ3JIF9</accession>
<proteinExistence type="predicted"/>
<organism evidence="3 4">
    <name type="scientific">Amycolatopsis deserti</name>
    <dbReference type="NCBI Taxonomy" id="185696"/>
    <lineage>
        <taxon>Bacteria</taxon>
        <taxon>Bacillati</taxon>
        <taxon>Actinomycetota</taxon>
        <taxon>Actinomycetes</taxon>
        <taxon>Pseudonocardiales</taxon>
        <taxon>Pseudonocardiaceae</taxon>
        <taxon>Amycolatopsis</taxon>
    </lineage>
</organism>
<comment type="subunit">
    <text evidence="1">Heterodimer of an alpha and a beta chain.</text>
</comment>